<feature type="domain" description="DUF7903" evidence="2">
    <location>
        <begin position="51"/>
        <end position="194"/>
    </location>
</feature>
<evidence type="ECO:0000256" key="1">
    <source>
        <dbReference type="SAM" id="MobiDB-lite"/>
    </source>
</evidence>
<dbReference type="PANTHER" id="PTHR35481">
    <property type="entry name" value="DNA-DIRECTED RNA POLYMERASE SUBUNIT ALPHA"/>
    <property type="match status" value="1"/>
</dbReference>
<dbReference type="Pfam" id="PF25475">
    <property type="entry name" value="DUF7903"/>
    <property type="match status" value="1"/>
</dbReference>
<comment type="caution">
    <text evidence="3">The sequence shown here is derived from an EMBL/GenBank/DDBJ whole genome shotgun (WGS) entry which is preliminary data.</text>
</comment>
<keyword evidence="4" id="KW-1185">Reference proteome</keyword>
<name>A0A6A4R145_LUPAL</name>
<dbReference type="AlphaFoldDB" id="A0A6A4R145"/>
<evidence type="ECO:0000313" key="4">
    <source>
        <dbReference type="Proteomes" id="UP000447434"/>
    </source>
</evidence>
<evidence type="ECO:0000313" key="3">
    <source>
        <dbReference type="EMBL" id="KAE9619074.1"/>
    </source>
</evidence>
<sequence length="202" mass="23424">MSYVPPHKRQSNDKDKPSPSPELPPPPPPPHTHFKHNPITKSSNSRSRSQKKINKIIYADHAISKWFFVDLNHHDFPSFLKLHPISLDSLQHQHIEKPHILICTHTHLPQPQVGSQEKKPWEVVADKALQNLIQCFEYVRAEMEVQDLEQVKPTLVARLGKILFHGAPSATQEEIRQSLADGTMARQLKRTFYTYSYFMWTK</sequence>
<organism evidence="3 4">
    <name type="scientific">Lupinus albus</name>
    <name type="common">White lupine</name>
    <name type="synonym">Lupinus termis</name>
    <dbReference type="NCBI Taxonomy" id="3870"/>
    <lineage>
        <taxon>Eukaryota</taxon>
        <taxon>Viridiplantae</taxon>
        <taxon>Streptophyta</taxon>
        <taxon>Embryophyta</taxon>
        <taxon>Tracheophyta</taxon>
        <taxon>Spermatophyta</taxon>
        <taxon>Magnoliopsida</taxon>
        <taxon>eudicotyledons</taxon>
        <taxon>Gunneridae</taxon>
        <taxon>Pentapetalae</taxon>
        <taxon>rosids</taxon>
        <taxon>fabids</taxon>
        <taxon>Fabales</taxon>
        <taxon>Fabaceae</taxon>
        <taxon>Papilionoideae</taxon>
        <taxon>50 kb inversion clade</taxon>
        <taxon>genistoids sensu lato</taxon>
        <taxon>core genistoids</taxon>
        <taxon>Genisteae</taxon>
        <taxon>Lupinus</taxon>
    </lineage>
</organism>
<reference evidence="4" key="1">
    <citation type="journal article" date="2020" name="Nat. Commun.">
        <title>Genome sequence of the cluster root forming white lupin.</title>
        <authorList>
            <person name="Hufnagel B."/>
            <person name="Marques A."/>
            <person name="Soriano A."/>
            <person name="Marques L."/>
            <person name="Divol F."/>
            <person name="Doumas P."/>
            <person name="Sallet E."/>
            <person name="Mancinotti D."/>
            <person name="Carrere S."/>
            <person name="Marande W."/>
            <person name="Arribat S."/>
            <person name="Keller J."/>
            <person name="Huneau C."/>
            <person name="Blein T."/>
            <person name="Aime D."/>
            <person name="Laguerre M."/>
            <person name="Taylor J."/>
            <person name="Schubert V."/>
            <person name="Nelson M."/>
            <person name="Geu-Flores F."/>
            <person name="Crespi M."/>
            <person name="Gallardo-Guerrero K."/>
            <person name="Delaux P.-M."/>
            <person name="Salse J."/>
            <person name="Berges H."/>
            <person name="Guyot R."/>
            <person name="Gouzy J."/>
            <person name="Peret B."/>
        </authorList>
    </citation>
    <scope>NUCLEOTIDE SEQUENCE [LARGE SCALE GENOMIC DNA]</scope>
    <source>
        <strain evidence="4">cv. Amiga</strain>
    </source>
</reference>
<dbReference type="InterPro" id="IPR057225">
    <property type="entry name" value="DUF7903"/>
</dbReference>
<dbReference type="EMBL" id="WOCE01000002">
    <property type="protein sequence ID" value="KAE9619074.1"/>
    <property type="molecule type" value="Genomic_DNA"/>
</dbReference>
<proteinExistence type="predicted"/>
<dbReference type="Proteomes" id="UP000447434">
    <property type="component" value="Chromosome 2"/>
</dbReference>
<feature type="region of interest" description="Disordered" evidence="1">
    <location>
        <begin position="1"/>
        <end position="50"/>
    </location>
</feature>
<evidence type="ECO:0000259" key="2">
    <source>
        <dbReference type="Pfam" id="PF25475"/>
    </source>
</evidence>
<protein>
    <recommendedName>
        <fullName evidence="2">DUF7903 domain-containing protein</fullName>
    </recommendedName>
</protein>
<dbReference type="PANTHER" id="PTHR35481:SF1">
    <property type="entry name" value="DNA-DIRECTED RNA POLYMERASE SUBUNIT ALPHA"/>
    <property type="match status" value="1"/>
</dbReference>
<accession>A0A6A4R145</accession>
<gene>
    <name evidence="3" type="ORF">Lalb_Chr02g0149331</name>
</gene>
<feature type="compositionally biased region" description="Pro residues" evidence="1">
    <location>
        <begin position="18"/>
        <end position="31"/>
    </location>
</feature>
<dbReference type="OrthoDB" id="2014147at2759"/>